<keyword evidence="9 11" id="KW-0472">Membrane</keyword>
<evidence type="ECO:0000256" key="6">
    <source>
        <dbReference type="ARBA" id="ARBA00022692"/>
    </source>
</evidence>
<evidence type="ECO:0000256" key="10">
    <source>
        <dbReference type="SAM" id="MobiDB-lite"/>
    </source>
</evidence>
<evidence type="ECO:0000313" key="13">
    <source>
        <dbReference type="Proteomes" id="UP000095751"/>
    </source>
</evidence>
<dbReference type="GO" id="GO:0009507">
    <property type="term" value="C:chloroplast"/>
    <property type="evidence" value="ECO:0007669"/>
    <property type="project" value="UniProtKB-SubCell"/>
</dbReference>
<feature type="region of interest" description="Disordered" evidence="10">
    <location>
        <begin position="69"/>
        <end position="117"/>
    </location>
</feature>
<evidence type="ECO:0000256" key="7">
    <source>
        <dbReference type="ARBA" id="ARBA00022946"/>
    </source>
</evidence>
<dbReference type="GO" id="GO:0016020">
    <property type="term" value="C:membrane"/>
    <property type="evidence" value="ECO:0007669"/>
    <property type="project" value="UniProtKB-SubCell"/>
</dbReference>
<evidence type="ECO:0000256" key="3">
    <source>
        <dbReference type="ARBA" id="ARBA00010793"/>
    </source>
</evidence>
<evidence type="ECO:0000313" key="12">
    <source>
        <dbReference type="EMBL" id="OEU09260.1"/>
    </source>
</evidence>
<evidence type="ECO:0000256" key="8">
    <source>
        <dbReference type="ARBA" id="ARBA00022989"/>
    </source>
</evidence>
<name>A0A1E7ETB0_9STRA</name>
<accession>A0A1E7ETB0</accession>
<evidence type="ECO:0000256" key="2">
    <source>
        <dbReference type="ARBA" id="ARBA00004229"/>
    </source>
</evidence>
<feature type="compositionally biased region" description="Basic and acidic residues" evidence="10">
    <location>
        <begin position="98"/>
        <end position="111"/>
    </location>
</feature>
<dbReference type="InterPro" id="IPR021825">
    <property type="entry name" value="RETICULATA-related"/>
</dbReference>
<proteinExistence type="inferred from homology"/>
<dbReference type="PANTHER" id="PTHR31620:SF15">
    <property type="entry name" value="PROTEIN RETICULATA-RELATED 2, CHLOROPLASTIC-RELATED"/>
    <property type="match status" value="1"/>
</dbReference>
<keyword evidence="7" id="KW-0809">Transit peptide</keyword>
<dbReference type="EMBL" id="KV784376">
    <property type="protein sequence ID" value="OEU09260.1"/>
    <property type="molecule type" value="Genomic_DNA"/>
</dbReference>
<evidence type="ECO:0000256" key="5">
    <source>
        <dbReference type="ARBA" id="ARBA00022640"/>
    </source>
</evidence>
<dbReference type="AlphaFoldDB" id="A0A1E7ETB0"/>
<evidence type="ECO:0000256" key="1">
    <source>
        <dbReference type="ARBA" id="ARBA00004141"/>
    </source>
</evidence>
<keyword evidence="8 11" id="KW-1133">Transmembrane helix</keyword>
<comment type="subcellular location">
    <subcellularLocation>
        <location evidence="1">Membrane</location>
        <topology evidence="1">Multi-pass membrane protein</topology>
    </subcellularLocation>
    <subcellularLocation>
        <location evidence="2">Plastid</location>
        <location evidence="2">Chloroplast</location>
    </subcellularLocation>
</comment>
<dbReference type="Proteomes" id="UP000095751">
    <property type="component" value="Unassembled WGS sequence"/>
</dbReference>
<dbReference type="InParanoid" id="A0A1E7ETB0"/>
<keyword evidence="6 11" id="KW-0812">Transmembrane</keyword>
<keyword evidence="5" id="KW-0934">Plastid</keyword>
<dbReference type="KEGG" id="fcy:FRACYDRAFT_248596"/>
<evidence type="ECO:0000256" key="9">
    <source>
        <dbReference type="ARBA" id="ARBA00023136"/>
    </source>
</evidence>
<organism evidence="12 13">
    <name type="scientific">Fragilariopsis cylindrus CCMP1102</name>
    <dbReference type="NCBI Taxonomy" id="635003"/>
    <lineage>
        <taxon>Eukaryota</taxon>
        <taxon>Sar</taxon>
        <taxon>Stramenopiles</taxon>
        <taxon>Ochrophyta</taxon>
        <taxon>Bacillariophyta</taxon>
        <taxon>Bacillariophyceae</taxon>
        <taxon>Bacillariophycidae</taxon>
        <taxon>Bacillariales</taxon>
        <taxon>Bacillariaceae</taxon>
        <taxon>Fragilariopsis</taxon>
    </lineage>
</organism>
<feature type="transmembrane region" description="Helical" evidence="11">
    <location>
        <begin position="258"/>
        <end position="280"/>
    </location>
</feature>
<dbReference type="OrthoDB" id="205639at2759"/>
<keyword evidence="4" id="KW-0150">Chloroplast</keyword>
<dbReference type="Pfam" id="PF11891">
    <property type="entry name" value="RETICULATA-like"/>
    <property type="match status" value="1"/>
</dbReference>
<evidence type="ECO:0000256" key="11">
    <source>
        <dbReference type="SAM" id="Phobius"/>
    </source>
</evidence>
<evidence type="ECO:0000256" key="4">
    <source>
        <dbReference type="ARBA" id="ARBA00022528"/>
    </source>
</evidence>
<reference evidence="12 13" key="1">
    <citation type="submission" date="2016-09" db="EMBL/GenBank/DDBJ databases">
        <title>Extensive genetic diversity and differential bi-allelic expression allows diatom success in the polar Southern Ocean.</title>
        <authorList>
            <consortium name="DOE Joint Genome Institute"/>
            <person name="Mock T."/>
            <person name="Otillar R.P."/>
            <person name="Strauss J."/>
            <person name="Dupont C."/>
            <person name="Frickenhaus S."/>
            <person name="Maumus F."/>
            <person name="Mcmullan M."/>
            <person name="Sanges R."/>
            <person name="Schmutz J."/>
            <person name="Toseland A."/>
            <person name="Valas R."/>
            <person name="Veluchamy A."/>
            <person name="Ward B.J."/>
            <person name="Allen A."/>
            <person name="Barry K."/>
            <person name="Falciatore A."/>
            <person name="Ferrante M."/>
            <person name="Fortunato A.E."/>
            <person name="Gloeckner G."/>
            <person name="Gruber A."/>
            <person name="Hipkin R."/>
            <person name="Janech M."/>
            <person name="Kroth P."/>
            <person name="Leese F."/>
            <person name="Lindquist E."/>
            <person name="Lyon B.R."/>
            <person name="Martin J."/>
            <person name="Mayer C."/>
            <person name="Parker M."/>
            <person name="Quesneville H."/>
            <person name="Raymond J."/>
            <person name="Uhlig C."/>
            <person name="Valentin K.U."/>
            <person name="Worden A.Z."/>
            <person name="Armbrust E.V."/>
            <person name="Bowler C."/>
            <person name="Green B."/>
            <person name="Moulton V."/>
            <person name="Van Oosterhout C."/>
            <person name="Grigoriev I."/>
        </authorList>
    </citation>
    <scope>NUCLEOTIDE SEQUENCE [LARGE SCALE GENOMIC DNA]</scope>
    <source>
        <strain evidence="12 13">CCMP1102</strain>
    </source>
</reference>
<dbReference type="PANTHER" id="PTHR31620">
    <property type="entry name" value="PROTEIN RETICULATA-RELATED 2, CHLOROPLASTIC-RELATED"/>
    <property type="match status" value="1"/>
</dbReference>
<protein>
    <submittedName>
        <fullName evidence="12">Uncharacterized protein</fullName>
    </submittedName>
</protein>
<feature type="transmembrane region" description="Helical" evidence="11">
    <location>
        <begin position="364"/>
        <end position="388"/>
    </location>
</feature>
<gene>
    <name evidence="12" type="ORF">FRACYDRAFT_248596</name>
</gene>
<sequence length="389" mass="43917">MFLELSDGNEGTEARYGLDACTIDCKPKLKKFLILRRGEAGKRMQWHRDKIEEIPRCYYQPVAAFTTSTATNGRARNQNHRYRGMDKNVHNKSNVFNKNDDEKEEKDHQKESSSSPWKLQLKNAYDQRVNADPSFFSKSITEIIVAAGTQLMAELNRRGVSRIIPELDFVLPAIFAAIFGKYYSMWRTAKTLDSNDGESYDSKILKSSKSSTSSSTTGDSIVFGLPVPTNFFQPYMADGMTLPTTKQRFGSFLAPVPALFRAGTIASGVGYGIVAVIIALRSMLIPSYRTETIPVNVFYASIYTGCFMAVVSNIRYQLLQGIIEPIFIDRWLFSNILVINKYKNNNKNDGIDNTKRTNSYRFQIVLRSFTIFAVRWLNGLLGSVLAILV</sequence>
<keyword evidence="13" id="KW-1185">Reference proteome</keyword>
<comment type="similarity">
    <text evidence="3">Belongs to the RETICULATA family.</text>
</comment>